<sequence length="94" mass="10529">MAETTSVAYHPLRLAQGYWAWLKSLLAGDADPDELLAAVEEWTPFRRYLEDAALQDREATLALAQEIFTERARLGAQGIPIPEAWELFLADLGI</sequence>
<protein>
    <submittedName>
        <fullName evidence="1">Uncharacterized protein</fullName>
    </submittedName>
</protein>
<evidence type="ECO:0000313" key="2">
    <source>
        <dbReference type="Proteomes" id="UP000321197"/>
    </source>
</evidence>
<dbReference type="Proteomes" id="UP000321197">
    <property type="component" value="Unassembled WGS sequence"/>
</dbReference>
<organism evidence="1 2">
    <name type="scientific">Meiothermus hypogaeus NBRC 106114</name>
    <dbReference type="NCBI Taxonomy" id="1227553"/>
    <lineage>
        <taxon>Bacteria</taxon>
        <taxon>Thermotogati</taxon>
        <taxon>Deinococcota</taxon>
        <taxon>Deinococci</taxon>
        <taxon>Thermales</taxon>
        <taxon>Thermaceae</taxon>
        <taxon>Meiothermus</taxon>
    </lineage>
</organism>
<dbReference type="RefSeq" id="WP_147075207.1">
    <property type="nucleotide sequence ID" value="NZ_BJXL01000001.1"/>
</dbReference>
<accession>A0A511QWY5</accession>
<dbReference type="AlphaFoldDB" id="A0A511QWY5"/>
<gene>
    <name evidence="1" type="ORF">MHY01S_00570</name>
</gene>
<proteinExistence type="predicted"/>
<evidence type="ECO:0000313" key="1">
    <source>
        <dbReference type="EMBL" id="GEM81891.1"/>
    </source>
</evidence>
<dbReference type="EMBL" id="BJXL01000001">
    <property type="protein sequence ID" value="GEM81891.1"/>
    <property type="molecule type" value="Genomic_DNA"/>
</dbReference>
<dbReference type="OrthoDB" id="33051at2"/>
<comment type="caution">
    <text evidence="1">The sequence shown here is derived from an EMBL/GenBank/DDBJ whole genome shotgun (WGS) entry which is preliminary data.</text>
</comment>
<name>A0A511QWY5_9DEIN</name>
<reference evidence="1 2" key="1">
    <citation type="submission" date="2019-07" db="EMBL/GenBank/DDBJ databases">
        <title>Whole genome shotgun sequence of Meiothermus hypogaeus NBRC 106114.</title>
        <authorList>
            <person name="Hosoyama A."/>
            <person name="Uohara A."/>
            <person name="Ohji S."/>
            <person name="Ichikawa N."/>
        </authorList>
    </citation>
    <scope>NUCLEOTIDE SEQUENCE [LARGE SCALE GENOMIC DNA]</scope>
    <source>
        <strain evidence="1 2">NBRC 106114</strain>
    </source>
</reference>